<gene>
    <name evidence="6" type="ORF">BO71DRAFT_398686</name>
</gene>
<reference evidence="6 7" key="1">
    <citation type="submission" date="2018-02" db="EMBL/GenBank/DDBJ databases">
        <title>The genomes of Aspergillus section Nigri reveals drivers in fungal speciation.</title>
        <authorList>
            <consortium name="DOE Joint Genome Institute"/>
            <person name="Vesth T.C."/>
            <person name="Nybo J."/>
            <person name="Theobald S."/>
            <person name="Brandl J."/>
            <person name="Frisvad J.C."/>
            <person name="Nielsen K.F."/>
            <person name="Lyhne E.K."/>
            <person name="Kogle M.E."/>
            <person name="Kuo A."/>
            <person name="Riley R."/>
            <person name="Clum A."/>
            <person name="Nolan M."/>
            <person name="Lipzen A."/>
            <person name="Salamov A."/>
            <person name="Henrissat B."/>
            <person name="Wiebenga A."/>
            <person name="De vries R.P."/>
            <person name="Grigoriev I.V."/>
            <person name="Mortensen U.H."/>
            <person name="Andersen M.R."/>
            <person name="Baker S.E."/>
        </authorList>
    </citation>
    <scope>NUCLEOTIDE SEQUENCE [LARGE SCALE GENOMIC DNA]</scope>
    <source>
        <strain evidence="6 7">CBS 707.79</strain>
    </source>
</reference>
<dbReference type="OrthoDB" id="432970at2759"/>
<keyword evidence="2 4" id="KW-0863">Zinc-finger</keyword>
<evidence type="ECO:0000259" key="5">
    <source>
        <dbReference type="PROSITE" id="PS50865"/>
    </source>
</evidence>
<protein>
    <recommendedName>
        <fullName evidence="5">MYND-type domain-containing protein</fullName>
    </recommendedName>
</protein>
<dbReference type="InterPro" id="IPR024119">
    <property type="entry name" value="TF_DEAF-1"/>
</dbReference>
<evidence type="ECO:0000313" key="7">
    <source>
        <dbReference type="Proteomes" id="UP000247810"/>
    </source>
</evidence>
<keyword evidence="1" id="KW-0479">Metal-binding</keyword>
<dbReference type="PANTHER" id="PTHR10237:SF14">
    <property type="entry name" value="MYND-TYPE DOMAIN-CONTAINING PROTEIN"/>
    <property type="match status" value="1"/>
</dbReference>
<dbReference type="InterPro" id="IPR002893">
    <property type="entry name" value="Znf_MYND"/>
</dbReference>
<sequence length="241" mass="26674">MTTPTPTPTCHTCAKPSTPTEPLKRCSRCKTQWYCSASCQKTDWKTHKSTCGKSNQTPTPAAPYATFSTPPRPKNLETFIDKPFHQLQSKTWLHNRPEKDVYTLLIDTYRMKMEDQYNCYGDADEDSVYGGAADSRVGFRRFLKLVEGKKGLLPGWWGKGNVEGCVALGLTEGWSSLGVAAEKNDIIEHYGDASMPMQLRMLGEQIYGVGPYGQPGAEMLEAMVGSEKRQGTVGLINHAAL</sequence>
<dbReference type="PROSITE" id="PS01360">
    <property type="entry name" value="ZF_MYND_1"/>
    <property type="match status" value="1"/>
</dbReference>
<dbReference type="Gene3D" id="6.10.140.2220">
    <property type="match status" value="1"/>
</dbReference>
<accession>A0A319DBH5</accession>
<dbReference type="PROSITE" id="PS50865">
    <property type="entry name" value="ZF_MYND_2"/>
    <property type="match status" value="1"/>
</dbReference>
<feature type="domain" description="MYND-type" evidence="5">
    <location>
        <begin position="10"/>
        <end position="51"/>
    </location>
</feature>
<dbReference type="GO" id="GO:0005634">
    <property type="term" value="C:nucleus"/>
    <property type="evidence" value="ECO:0007669"/>
    <property type="project" value="TreeGrafter"/>
</dbReference>
<evidence type="ECO:0000256" key="2">
    <source>
        <dbReference type="ARBA" id="ARBA00022771"/>
    </source>
</evidence>
<keyword evidence="3" id="KW-0862">Zinc</keyword>
<dbReference type="Proteomes" id="UP000247810">
    <property type="component" value="Unassembled WGS sequence"/>
</dbReference>
<dbReference type="VEuPathDB" id="FungiDB:BO71DRAFT_398686"/>
<proteinExistence type="predicted"/>
<evidence type="ECO:0000256" key="1">
    <source>
        <dbReference type="ARBA" id="ARBA00022723"/>
    </source>
</evidence>
<dbReference type="STRING" id="1448320.A0A319DBH5"/>
<dbReference type="Pfam" id="PF01753">
    <property type="entry name" value="zf-MYND"/>
    <property type="match status" value="1"/>
</dbReference>
<dbReference type="GO" id="GO:0000981">
    <property type="term" value="F:DNA-binding transcription factor activity, RNA polymerase II-specific"/>
    <property type="evidence" value="ECO:0007669"/>
    <property type="project" value="TreeGrafter"/>
</dbReference>
<evidence type="ECO:0000313" key="6">
    <source>
        <dbReference type="EMBL" id="PYH94745.1"/>
    </source>
</evidence>
<name>A0A319DBH5_9EURO</name>
<dbReference type="GO" id="GO:0008270">
    <property type="term" value="F:zinc ion binding"/>
    <property type="evidence" value="ECO:0007669"/>
    <property type="project" value="UniProtKB-KW"/>
</dbReference>
<dbReference type="PANTHER" id="PTHR10237">
    <property type="entry name" value="DEFORMED EPIDERMAL AUTOREGULATORY FACTOR 1 HOMOLOG SUPPRESSIN"/>
    <property type="match status" value="1"/>
</dbReference>
<organism evidence="6 7">
    <name type="scientific">Aspergillus ellipticus CBS 707.79</name>
    <dbReference type="NCBI Taxonomy" id="1448320"/>
    <lineage>
        <taxon>Eukaryota</taxon>
        <taxon>Fungi</taxon>
        <taxon>Dikarya</taxon>
        <taxon>Ascomycota</taxon>
        <taxon>Pezizomycotina</taxon>
        <taxon>Eurotiomycetes</taxon>
        <taxon>Eurotiomycetidae</taxon>
        <taxon>Eurotiales</taxon>
        <taxon>Aspergillaceae</taxon>
        <taxon>Aspergillus</taxon>
        <taxon>Aspergillus subgen. Circumdati</taxon>
    </lineage>
</organism>
<evidence type="ECO:0000256" key="4">
    <source>
        <dbReference type="PROSITE-ProRule" id="PRU00134"/>
    </source>
</evidence>
<dbReference type="EMBL" id="KZ825866">
    <property type="protein sequence ID" value="PYH94745.1"/>
    <property type="molecule type" value="Genomic_DNA"/>
</dbReference>
<evidence type="ECO:0000256" key="3">
    <source>
        <dbReference type="ARBA" id="ARBA00022833"/>
    </source>
</evidence>
<keyword evidence="7" id="KW-1185">Reference proteome</keyword>
<dbReference type="AlphaFoldDB" id="A0A319DBH5"/>
<dbReference type="SUPFAM" id="SSF144232">
    <property type="entry name" value="HIT/MYND zinc finger-like"/>
    <property type="match status" value="1"/>
</dbReference>